<gene>
    <name evidence="2" type="ORF">BDV95DRAFT_605890</name>
</gene>
<comment type="caution">
    <text evidence="2">The sequence shown here is derived from an EMBL/GenBank/DDBJ whole genome shotgun (WGS) entry which is preliminary data.</text>
</comment>
<evidence type="ECO:0000313" key="3">
    <source>
        <dbReference type="Proteomes" id="UP000481861"/>
    </source>
</evidence>
<accession>A0A7C8I6X6</accession>
<organism evidence="2 3">
    <name type="scientific">Massariosphaeria phaeospora</name>
    <dbReference type="NCBI Taxonomy" id="100035"/>
    <lineage>
        <taxon>Eukaryota</taxon>
        <taxon>Fungi</taxon>
        <taxon>Dikarya</taxon>
        <taxon>Ascomycota</taxon>
        <taxon>Pezizomycotina</taxon>
        <taxon>Dothideomycetes</taxon>
        <taxon>Pleosporomycetidae</taxon>
        <taxon>Pleosporales</taxon>
        <taxon>Pleosporales incertae sedis</taxon>
        <taxon>Massariosphaeria</taxon>
    </lineage>
</organism>
<feature type="signal peptide" evidence="1">
    <location>
        <begin position="1"/>
        <end position="18"/>
    </location>
</feature>
<dbReference type="OrthoDB" id="3770800at2759"/>
<keyword evidence="1" id="KW-0732">Signal</keyword>
<keyword evidence="3" id="KW-1185">Reference proteome</keyword>
<evidence type="ECO:0008006" key="4">
    <source>
        <dbReference type="Google" id="ProtNLM"/>
    </source>
</evidence>
<proteinExistence type="predicted"/>
<reference evidence="2 3" key="1">
    <citation type="submission" date="2020-01" db="EMBL/GenBank/DDBJ databases">
        <authorList>
            <consortium name="DOE Joint Genome Institute"/>
            <person name="Haridas S."/>
            <person name="Albert R."/>
            <person name="Binder M."/>
            <person name="Bloem J."/>
            <person name="Labutti K."/>
            <person name="Salamov A."/>
            <person name="Andreopoulos B."/>
            <person name="Baker S.E."/>
            <person name="Barry K."/>
            <person name="Bills G."/>
            <person name="Bluhm B.H."/>
            <person name="Cannon C."/>
            <person name="Castanera R."/>
            <person name="Culley D.E."/>
            <person name="Daum C."/>
            <person name="Ezra D."/>
            <person name="Gonzalez J.B."/>
            <person name="Henrissat B."/>
            <person name="Kuo A."/>
            <person name="Liang C."/>
            <person name="Lipzen A."/>
            <person name="Lutzoni F."/>
            <person name="Magnuson J."/>
            <person name="Mondo S."/>
            <person name="Nolan M."/>
            <person name="Ohm R."/>
            <person name="Pangilinan J."/>
            <person name="Park H.-J.H."/>
            <person name="Ramirez L."/>
            <person name="Alfaro M."/>
            <person name="Sun H."/>
            <person name="Tritt A."/>
            <person name="Yoshinaga Y."/>
            <person name="Zwiers L.-H.L."/>
            <person name="Turgeon B.G."/>
            <person name="Goodwin S.B."/>
            <person name="Spatafora J.W."/>
            <person name="Crous P.W."/>
            <person name="Grigoriev I.V."/>
        </authorList>
    </citation>
    <scope>NUCLEOTIDE SEQUENCE [LARGE SCALE GENOMIC DNA]</scope>
    <source>
        <strain evidence="2 3">CBS 611.86</strain>
    </source>
</reference>
<protein>
    <recommendedName>
        <fullName evidence="4">AA1-like domain-containing protein</fullName>
    </recommendedName>
</protein>
<dbReference type="EMBL" id="JAADJZ010000009">
    <property type="protein sequence ID" value="KAF2872257.1"/>
    <property type="molecule type" value="Genomic_DNA"/>
</dbReference>
<name>A0A7C8I6X6_9PLEO</name>
<feature type="chain" id="PRO_5028988808" description="AA1-like domain-containing protein" evidence="1">
    <location>
        <begin position="19"/>
        <end position="140"/>
    </location>
</feature>
<dbReference type="Proteomes" id="UP000481861">
    <property type="component" value="Unassembled WGS sequence"/>
</dbReference>
<sequence length="140" mass="14898">MQPATLLTILASVATASAGLIQRGCYTDSSKAMWGGQTGKDTATATIDTICSSAGLGGHFTAGQEKKHCQDVGYLYPNQKYHFSVKWTAPYGLDVAVLSEDDCKARLKNEVTGCWQGGKSNVAGFEFKSDPENYEGSCNA</sequence>
<evidence type="ECO:0000256" key="1">
    <source>
        <dbReference type="SAM" id="SignalP"/>
    </source>
</evidence>
<evidence type="ECO:0000313" key="2">
    <source>
        <dbReference type="EMBL" id="KAF2872257.1"/>
    </source>
</evidence>
<dbReference type="AlphaFoldDB" id="A0A7C8I6X6"/>